<dbReference type="Pfam" id="PF01812">
    <property type="entry name" value="5-FTHF_cyc-lig"/>
    <property type="match status" value="1"/>
</dbReference>
<dbReference type="SUPFAM" id="SSF100950">
    <property type="entry name" value="NagB/RpiA/CoA transferase-like"/>
    <property type="match status" value="1"/>
</dbReference>
<evidence type="ECO:0000256" key="1">
    <source>
        <dbReference type="ARBA" id="ARBA00010638"/>
    </source>
</evidence>
<dbReference type="Gene3D" id="3.40.50.10420">
    <property type="entry name" value="NagB/RpiA/CoA transferase-like"/>
    <property type="match status" value="1"/>
</dbReference>
<keyword evidence="2 4" id="KW-0547">Nucleotide-binding</keyword>
<protein>
    <recommendedName>
        <fullName evidence="4">5-formyltetrahydrofolate cyclo-ligase</fullName>
        <ecNumber evidence="4">6.3.3.2</ecNumber>
    </recommendedName>
</protein>
<sequence length="212" mass="21410">MAVGGATGSRDDVDAAKSALRTKILADRRALDPATLAAAADAIRDHAMSTLAALPVQVGGPARTVALYVSTGTEPGTRPLLEALRTAGTRVLLPALRADLDLDWGTYAGPEALVPGPRGTVEPAGPNTADLAEADLVLVPGLAADRAGHRLGRGGGSYDRALRAVHPAARVAVVLHTGELLDSVPAAEHDAPVDAVLTPAGWTRVGAAGEAP</sequence>
<dbReference type="PANTHER" id="PTHR23407:SF1">
    <property type="entry name" value="5-FORMYLTETRAHYDROFOLATE CYCLO-LIGASE"/>
    <property type="match status" value="1"/>
</dbReference>
<keyword evidence="6" id="KW-1185">Reference proteome</keyword>
<keyword evidence="4" id="KW-0479">Metal-binding</keyword>
<name>A0ABP3R6C4_9ACTN</name>
<accession>A0ABP3R6C4</accession>
<dbReference type="RefSeq" id="WP_344600626.1">
    <property type="nucleotide sequence ID" value="NZ_BAAAHE010000002.1"/>
</dbReference>
<dbReference type="InterPro" id="IPR024185">
    <property type="entry name" value="FTHF_cligase-like_sf"/>
</dbReference>
<comment type="similarity">
    <text evidence="1 4">Belongs to the 5-formyltetrahydrofolate cyclo-ligase family.</text>
</comment>
<dbReference type="Proteomes" id="UP001500957">
    <property type="component" value="Unassembled WGS sequence"/>
</dbReference>
<evidence type="ECO:0000313" key="6">
    <source>
        <dbReference type="Proteomes" id="UP001500957"/>
    </source>
</evidence>
<keyword evidence="4" id="KW-0460">Magnesium</keyword>
<dbReference type="InterPro" id="IPR002698">
    <property type="entry name" value="FTHF_cligase"/>
</dbReference>
<evidence type="ECO:0000313" key="5">
    <source>
        <dbReference type="EMBL" id="GAA0603866.1"/>
    </source>
</evidence>
<proteinExistence type="inferred from homology"/>
<evidence type="ECO:0000256" key="3">
    <source>
        <dbReference type="ARBA" id="ARBA00022840"/>
    </source>
</evidence>
<dbReference type="PANTHER" id="PTHR23407">
    <property type="entry name" value="ATPASE INHIBITOR/5-FORMYLTETRAHYDROFOLATE CYCLO-LIGASE"/>
    <property type="match status" value="1"/>
</dbReference>
<organism evidence="5 6">
    <name type="scientific">Sporichthya brevicatena</name>
    <dbReference type="NCBI Taxonomy" id="171442"/>
    <lineage>
        <taxon>Bacteria</taxon>
        <taxon>Bacillati</taxon>
        <taxon>Actinomycetota</taxon>
        <taxon>Actinomycetes</taxon>
        <taxon>Sporichthyales</taxon>
        <taxon>Sporichthyaceae</taxon>
        <taxon>Sporichthya</taxon>
    </lineage>
</organism>
<gene>
    <name evidence="5" type="ORF">GCM10009547_01920</name>
</gene>
<dbReference type="EMBL" id="BAAAHE010000002">
    <property type="protein sequence ID" value="GAA0603866.1"/>
    <property type="molecule type" value="Genomic_DNA"/>
</dbReference>
<comment type="catalytic activity">
    <reaction evidence="4">
        <text>(6S)-5-formyl-5,6,7,8-tetrahydrofolate + ATP = (6R)-5,10-methenyltetrahydrofolate + ADP + phosphate</text>
        <dbReference type="Rhea" id="RHEA:10488"/>
        <dbReference type="ChEBI" id="CHEBI:30616"/>
        <dbReference type="ChEBI" id="CHEBI:43474"/>
        <dbReference type="ChEBI" id="CHEBI:57455"/>
        <dbReference type="ChEBI" id="CHEBI:57457"/>
        <dbReference type="ChEBI" id="CHEBI:456216"/>
        <dbReference type="EC" id="6.3.3.2"/>
    </reaction>
</comment>
<keyword evidence="3 4" id="KW-0067">ATP-binding</keyword>
<comment type="cofactor">
    <cofactor evidence="4">
        <name>Mg(2+)</name>
        <dbReference type="ChEBI" id="CHEBI:18420"/>
    </cofactor>
</comment>
<dbReference type="EC" id="6.3.3.2" evidence="4"/>
<dbReference type="InterPro" id="IPR037171">
    <property type="entry name" value="NagB/RpiA_transferase-like"/>
</dbReference>
<reference evidence="6" key="1">
    <citation type="journal article" date="2019" name="Int. J. Syst. Evol. Microbiol.">
        <title>The Global Catalogue of Microorganisms (GCM) 10K type strain sequencing project: providing services to taxonomists for standard genome sequencing and annotation.</title>
        <authorList>
            <consortium name="The Broad Institute Genomics Platform"/>
            <consortium name="The Broad Institute Genome Sequencing Center for Infectious Disease"/>
            <person name="Wu L."/>
            <person name="Ma J."/>
        </authorList>
    </citation>
    <scope>NUCLEOTIDE SEQUENCE [LARGE SCALE GENOMIC DNA]</scope>
    <source>
        <strain evidence="6">JCM 10671</strain>
    </source>
</reference>
<evidence type="ECO:0000256" key="2">
    <source>
        <dbReference type="ARBA" id="ARBA00022741"/>
    </source>
</evidence>
<dbReference type="NCBIfam" id="TIGR02727">
    <property type="entry name" value="MTHFS_bact"/>
    <property type="match status" value="1"/>
</dbReference>
<evidence type="ECO:0000256" key="4">
    <source>
        <dbReference type="RuleBase" id="RU361279"/>
    </source>
</evidence>
<comment type="caution">
    <text evidence="5">The sequence shown here is derived from an EMBL/GenBank/DDBJ whole genome shotgun (WGS) entry which is preliminary data.</text>
</comment>
<dbReference type="PIRSF" id="PIRSF006806">
    <property type="entry name" value="FTHF_cligase"/>
    <property type="match status" value="1"/>
</dbReference>